<protein>
    <recommendedName>
        <fullName evidence="2">Serine aminopeptidase S33 domain-containing protein</fullName>
    </recommendedName>
</protein>
<sequence>MQFDRTSKVLKSIEFFVLSCQKQQNRLMKKKRLRMFVILFFLAMMLGVIIVEFIAPYAVVMPPKIDVVKNKDRFPYGAFPADYTLQTVALDIVTKDSFVLANYLALSTQDTSKGTIIMLHGIGGCKEDYLGIAKSLTDSGYNCLIYDARAHGQSGGEYCTFGYHEKEDVQAVVSAILAYDSETSIGIWASSMGGAVALQALAIEPRLKFGVIESTFTELSEIVYQYQKRYCFGIGLRFASNRSLTLAGRMAEFDPDQIQPIKACANIKQPILMNHGDADQHISIAYGKQLFEALGSEDKTFYTVKGAGHTNLYTIGGAAYYKHTLNFIAAHF</sequence>
<evidence type="ECO:0000313" key="3">
    <source>
        <dbReference type="EMBL" id="CAA6806432.1"/>
    </source>
</evidence>
<dbReference type="Pfam" id="PF12146">
    <property type="entry name" value="Hydrolase_4"/>
    <property type="match status" value="1"/>
</dbReference>
<feature type="domain" description="Serine aminopeptidase S33" evidence="2">
    <location>
        <begin position="112"/>
        <end position="212"/>
    </location>
</feature>
<dbReference type="EMBL" id="CACVAQ010000118">
    <property type="protein sequence ID" value="CAA6806432.1"/>
    <property type="molecule type" value="Genomic_DNA"/>
</dbReference>
<dbReference type="PANTHER" id="PTHR43358">
    <property type="entry name" value="ALPHA/BETA-HYDROLASE"/>
    <property type="match status" value="1"/>
</dbReference>
<organism evidence="3">
    <name type="scientific">uncultured Aureispira sp</name>
    <dbReference type="NCBI Taxonomy" id="1331704"/>
    <lineage>
        <taxon>Bacteria</taxon>
        <taxon>Pseudomonadati</taxon>
        <taxon>Bacteroidota</taxon>
        <taxon>Saprospiria</taxon>
        <taxon>Saprospirales</taxon>
        <taxon>Saprospiraceae</taxon>
        <taxon>Aureispira</taxon>
        <taxon>environmental samples</taxon>
    </lineage>
</organism>
<dbReference type="InterPro" id="IPR022742">
    <property type="entry name" value="Hydrolase_4"/>
</dbReference>
<dbReference type="PANTHER" id="PTHR43358:SF4">
    <property type="entry name" value="ALPHA_BETA HYDROLASE FOLD-1 DOMAIN-CONTAINING PROTEIN"/>
    <property type="match status" value="1"/>
</dbReference>
<dbReference type="Gene3D" id="3.40.50.1820">
    <property type="entry name" value="alpha/beta hydrolase"/>
    <property type="match status" value="1"/>
</dbReference>
<dbReference type="InterPro" id="IPR052920">
    <property type="entry name" value="DNA-binding_regulatory"/>
</dbReference>
<feature type="transmembrane region" description="Helical" evidence="1">
    <location>
        <begin position="36"/>
        <end position="59"/>
    </location>
</feature>
<proteinExistence type="predicted"/>
<reference evidence="3" key="1">
    <citation type="submission" date="2020-01" db="EMBL/GenBank/DDBJ databases">
        <authorList>
            <person name="Meier V. D."/>
            <person name="Meier V D."/>
        </authorList>
    </citation>
    <scope>NUCLEOTIDE SEQUENCE</scope>
    <source>
        <strain evidence="3">HLG_WM_MAG_10</strain>
    </source>
</reference>
<dbReference type="InterPro" id="IPR029058">
    <property type="entry name" value="AB_hydrolase_fold"/>
</dbReference>
<dbReference type="SUPFAM" id="SSF53474">
    <property type="entry name" value="alpha/beta-Hydrolases"/>
    <property type="match status" value="1"/>
</dbReference>
<evidence type="ECO:0000259" key="2">
    <source>
        <dbReference type="Pfam" id="PF12146"/>
    </source>
</evidence>
<evidence type="ECO:0000256" key="1">
    <source>
        <dbReference type="SAM" id="Phobius"/>
    </source>
</evidence>
<keyword evidence="1" id="KW-1133">Transmembrane helix</keyword>
<accession>A0A6S6SJT3</accession>
<name>A0A6S6SJT3_9BACT</name>
<keyword evidence="1" id="KW-0472">Membrane</keyword>
<dbReference type="AlphaFoldDB" id="A0A6S6SJT3"/>
<keyword evidence="1" id="KW-0812">Transmembrane</keyword>
<gene>
    <name evidence="3" type="ORF">HELGO_WM34419</name>
</gene>